<keyword evidence="1" id="KW-0808">Transferase</keyword>
<evidence type="ECO:0000259" key="3">
    <source>
        <dbReference type="PROSITE" id="PS51186"/>
    </source>
</evidence>
<dbReference type="InterPro" id="IPR016181">
    <property type="entry name" value="Acyl_CoA_acyltransferase"/>
</dbReference>
<keyword evidence="2" id="KW-0012">Acyltransferase</keyword>
<evidence type="ECO:0000313" key="4">
    <source>
        <dbReference type="EMBL" id="ODS01045.1"/>
    </source>
</evidence>
<dbReference type="Pfam" id="PF00583">
    <property type="entry name" value="Acetyltransf_1"/>
    <property type="match status" value="1"/>
</dbReference>
<dbReference type="InterPro" id="IPR050832">
    <property type="entry name" value="Bact_Acetyltransf"/>
</dbReference>
<dbReference type="PROSITE" id="PS51186">
    <property type="entry name" value="GNAT"/>
    <property type="match status" value="1"/>
</dbReference>
<dbReference type="InterPro" id="IPR000182">
    <property type="entry name" value="GNAT_dom"/>
</dbReference>
<dbReference type="PANTHER" id="PTHR43877:SF2">
    <property type="entry name" value="AMINOALKYLPHOSPHONATE N-ACETYLTRANSFERASE-RELATED"/>
    <property type="match status" value="1"/>
</dbReference>
<accession>A0A1E3W5E5</accession>
<keyword evidence="5" id="KW-1185">Reference proteome</keyword>
<gene>
    <name evidence="4" type="ORF">AUC68_11685</name>
</gene>
<dbReference type="CDD" id="cd04301">
    <property type="entry name" value="NAT_SF"/>
    <property type="match status" value="1"/>
</dbReference>
<dbReference type="PANTHER" id="PTHR43877">
    <property type="entry name" value="AMINOALKYLPHOSPHONATE N-ACETYLTRANSFERASE-RELATED-RELATED"/>
    <property type="match status" value="1"/>
</dbReference>
<dbReference type="EMBL" id="LPWG01000002">
    <property type="protein sequence ID" value="ODS01045.1"/>
    <property type="molecule type" value="Genomic_DNA"/>
</dbReference>
<reference evidence="4 5" key="1">
    <citation type="journal article" date="2016" name="Environ. Microbiol.">
        <title>New Methyloceanibacter diversity from North Sea sediments includes methanotroph containing solely the soluble methane monooxygenase.</title>
        <authorList>
            <person name="Vekeman B."/>
            <person name="Kerckhof F.M."/>
            <person name="Cremers G."/>
            <person name="de Vos P."/>
            <person name="Vandamme P."/>
            <person name="Boon N."/>
            <person name="Op den Camp H.J."/>
            <person name="Heylen K."/>
        </authorList>
    </citation>
    <scope>NUCLEOTIDE SEQUENCE [LARGE SCALE GENOMIC DNA]</scope>
    <source>
        <strain evidence="4 5">R-67174</strain>
    </source>
</reference>
<evidence type="ECO:0000256" key="2">
    <source>
        <dbReference type="ARBA" id="ARBA00023315"/>
    </source>
</evidence>
<proteinExistence type="predicted"/>
<evidence type="ECO:0000256" key="1">
    <source>
        <dbReference type="ARBA" id="ARBA00022679"/>
    </source>
</evidence>
<name>A0A1E3W5E5_9HYPH</name>
<dbReference type="GO" id="GO:0016747">
    <property type="term" value="F:acyltransferase activity, transferring groups other than amino-acyl groups"/>
    <property type="evidence" value="ECO:0007669"/>
    <property type="project" value="InterPro"/>
</dbReference>
<dbReference type="Proteomes" id="UP000094501">
    <property type="component" value="Unassembled WGS sequence"/>
</dbReference>
<dbReference type="OrthoDB" id="9804026at2"/>
<organism evidence="4 5">
    <name type="scientific">Methyloceanibacter methanicus</name>
    <dbReference type="NCBI Taxonomy" id="1774968"/>
    <lineage>
        <taxon>Bacteria</taxon>
        <taxon>Pseudomonadati</taxon>
        <taxon>Pseudomonadota</taxon>
        <taxon>Alphaproteobacteria</taxon>
        <taxon>Hyphomicrobiales</taxon>
        <taxon>Hyphomicrobiaceae</taxon>
        <taxon>Methyloceanibacter</taxon>
    </lineage>
</organism>
<feature type="domain" description="N-acetyltransferase" evidence="3">
    <location>
        <begin position="10"/>
        <end position="163"/>
    </location>
</feature>
<dbReference type="STRING" id="1774968.AUC68_11685"/>
<comment type="caution">
    <text evidence="4">The sequence shown here is derived from an EMBL/GenBank/DDBJ whole genome shotgun (WGS) entry which is preliminary data.</text>
</comment>
<dbReference type="SUPFAM" id="SSF55729">
    <property type="entry name" value="Acyl-CoA N-acyltransferases (Nat)"/>
    <property type="match status" value="1"/>
</dbReference>
<dbReference type="AlphaFoldDB" id="A0A1E3W5E5"/>
<sequence>MTDGGHGAEVRIRPAVPVEAALLTALHGACFDGALGPRPTPWDDAAMSRFIAGPPTLCLLATVAAPEPAPAGFLIARTAADEAELLTIGVLAAYRGRGFGRALLQHAAKSLREAGIRQLFLEVDETNAPALALYRGLGAVAVGRRPGYYENGGNAAVLRLDLTS</sequence>
<evidence type="ECO:0000313" key="5">
    <source>
        <dbReference type="Proteomes" id="UP000094501"/>
    </source>
</evidence>
<protein>
    <recommendedName>
        <fullName evidence="3">N-acetyltransferase domain-containing protein</fullName>
    </recommendedName>
</protein>
<dbReference type="RefSeq" id="WP_069435890.1">
    <property type="nucleotide sequence ID" value="NZ_LPWG01000002.1"/>
</dbReference>
<dbReference type="Gene3D" id="3.40.630.30">
    <property type="match status" value="1"/>
</dbReference>